<dbReference type="PROSITE" id="PS00846">
    <property type="entry name" value="HTH_ARSR_1"/>
    <property type="match status" value="1"/>
</dbReference>
<evidence type="ECO:0000259" key="4">
    <source>
        <dbReference type="PROSITE" id="PS50987"/>
    </source>
</evidence>
<dbReference type="InterPro" id="IPR036390">
    <property type="entry name" value="WH_DNA-bd_sf"/>
</dbReference>
<keyword evidence="2" id="KW-0238">DNA-binding</keyword>
<evidence type="ECO:0000256" key="2">
    <source>
        <dbReference type="ARBA" id="ARBA00023125"/>
    </source>
</evidence>
<protein>
    <submittedName>
        <fullName evidence="5">ArsR/SmtB family transcription factor</fullName>
    </submittedName>
</protein>
<evidence type="ECO:0000313" key="5">
    <source>
        <dbReference type="EMBL" id="MFC4755762.1"/>
    </source>
</evidence>
<feature type="domain" description="HTH arsR-type" evidence="4">
    <location>
        <begin position="33"/>
        <end position="125"/>
    </location>
</feature>
<dbReference type="InterPro" id="IPR036388">
    <property type="entry name" value="WH-like_DNA-bd_sf"/>
</dbReference>
<dbReference type="Proteomes" id="UP001595836">
    <property type="component" value="Unassembled WGS sequence"/>
</dbReference>
<dbReference type="NCBIfam" id="NF033788">
    <property type="entry name" value="HTH_metalloreg"/>
    <property type="match status" value="1"/>
</dbReference>
<dbReference type="InterPro" id="IPR051081">
    <property type="entry name" value="HTH_MetalResp_TranReg"/>
</dbReference>
<dbReference type="PANTHER" id="PTHR33154:SF18">
    <property type="entry name" value="ARSENICAL RESISTANCE OPERON REPRESSOR"/>
    <property type="match status" value="1"/>
</dbReference>
<dbReference type="CDD" id="cd00090">
    <property type="entry name" value="HTH_ARSR"/>
    <property type="match status" value="1"/>
</dbReference>
<dbReference type="Pfam" id="PF01022">
    <property type="entry name" value="HTH_5"/>
    <property type="match status" value="1"/>
</dbReference>
<evidence type="ECO:0000313" key="6">
    <source>
        <dbReference type="Proteomes" id="UP001595836"/>
    </source>
</evidence>
<gene>
    <name evidence="5" type="ORF">ACFO7U_13390</name>
</gene>
<dbReference type="RefSeq" id="WP_344995267.1">
    <property type="nucleotide sequence ID" value="NZ_BAABCD010000050.1"/>
</dbReference>
<comment type="caution">
    <text evidence="5">The sequence shown here is derived from an EMBL/GenBank/DDBJ whole genome shotgun (WGS) entry which is preliminary data.</text>
</comment>
<evidence type="ECO:0000256" key="3">
    <source>
        <dbReference type="ARBA" id="ARBA00023163"/>
    </source>
</evidence>
<dbReference type="PANTHER" id="PTHR33154">
    <property type="entry name" value="TRANSCRIPTIONAL REGULATOR, ARSR FAMILY"/>
    <property type="match status" value="1"/>
</dbReference>
<dbReference type="InterPro" id="IPR001845">
    <property type="entry name" value="HTH_ArsR_DNA-bd_dom"/>
</dbReference>
<name>A0ABV9PRK8_9ACTN</name>
<keyword evidence="6" id="KW-1185">Reference proteome</keyword>
<dbReference type="InterPro" id="IPR018334">
    <property type="entry name" value="ArsR_HTH"/>
</dbReference>
<reference evidence="6" key="1">
    <citation type="journal article" date="2019" name="Int. J. Syst. Evol. Microbiol.">
        <title>The Global Catalogue of Microorganisms (GCM) 10K type strain sequencing project: providing services to taxonomists for standard genome sequencing and annotation.</title>
        <authorList>
            <consortium name="The Broad Institute Genomics Platform"/>
            <consortium name="The Broad Institute Genome Sequencing Center for Infectious Disease"/>
            <person name="Wu L."/>
            <person name="Ma J."/>
        </authorList>
    </citation>
    <scope>NUCLEOTIDE SEQUENCE [LARGE SCALE GENOMIC DNA]</scope>
    <source>
        <strain evidence="6">JCM 11882</strain>
    </source>
</reference>
<dbReference type="InterPro" id="IPR011991">
    <property type="entry name" value="ArsR-like_HTH"/>
</dbReference>
<dbReference type="EMBL" id="JBHSHP010000053">
    <property type="protein sequence ID" value="MFC4755762.1"/>
    <property type="molecule type" value="Genomic_DNA"/>
</dbReference>
<keyword evidence="3" id="KW-0804">Transcription</keyword>
<dbReference type="PROSITE" id="PS50987">
    <property type="entry name" value="HTH_ARSR_2"/>
    <property type="match status" value="1"/>
</dbReference>
<sequence>MTTTPTTTSSVAGAALVGDPAAGGCCSLSRAPVDAPTAESMAAGFKALADPTRLRLLSHIAARGCESVCACDLLDVVDISQPTVSHHLKRLVDVGLLTREQRGRWAYYTVARGALDQLRGFLNLS</sequence>
<accession>A0ABV9PRK8</accession>
<organism evidence="5 6">
    <name type="scientific">Dietzia aurantiaca</name>
    <dbReference type="NCBI Taxonomy" id="983873"/>
    <lineage>
        <taxon>Bacteria</taxon>
        <taxon>Bacillati</taxon>
        <taxon>Actinomycetota</taxon>
        <taxon>Actinomycetes</taxon>
        <taxon>Mycobacteriales</taxon>
        <taxon>Dietziaceae</taxon>
        <taxon>Dietzia</taxon>
    </lineage>
</organism>
<keyword evidence="1" id="KW-0805">Transcription regulation</keyword>
<dbReference type="PRINTS" id="PR00778">
    <property type="entry name" value="HTHARSR"/>
</dbReference>
<dbReference type="SMART" id="SM00418">
    <property type="entry name" value="HTH_ARSR"/>
    <property type="match status" value="1"/>
</dbReference>
<evidence type="ECO:0000256" key="1">
    <source>
        <dbReference type="ARBA" id="ARBA00023015"/>
    </source>
</evidence>
<dbReference type="SUPFAM" id="SSF46785">
    <property type="entry name" value="Winged helix' DNA-binding domain"/>
    <property type="match status" value="1"/>
</dbReference>
<proteinExistence type="predicted"/>
<dbReference type="Gene3D" id="1.10.10.10">
    <property type="entry name" value="Winged helix-like DNA-binding domain superfamily/Winged helix DNA-binding domain"/>
    <property type="match status" value="1"/>
</dbReference>